<organism evidence="4 5">
    <name type="scientific">Nocardia albiluteola</name>
    <dbReference type="NCBI Taxonomy" id="2842303"/>
    <lineage>
        <taxon>Bacteria</taxon>
        <taxon>Bacillati</taxon>
        <taxon>Actinomycetota</taxon>
        <taxon>Actinomycetes</taxon>
        <taxon>Mycobacteriales</taxon>
        <taxon>Nocardiaceae</taxon>
        <taxon>Nocardia</taxon>
    </lineage>
</organism>
<feature type="region of interest" description="Disordered" evidence="2">
    <location>
        <begin position="12"/>
        <end position="33"/>
    </location>
</feature>
<dbReference type="EMBL" id="JAHKNI010000018">
    <property type="protein sequence ID" value="MBU3067013.1"/>
    <property type="molecule type" value="Genomic_DNA"/>
</dbReference>
<name>A0ABS6BA39_9NOCA</name>
<feature type="domain" description="Tyr recombinase" evidence="3">
    <location>
        <begin position="137"/>
        <end position="211"/>
    </location>
</feature>
<proteinExistence type="predicted"/>
<dbReference type="Pfam" id="PF00589">
    <property type="entry name" value="Phage_integrase"/>
    <property type="match status" value="1"/>
</dbReference>
<feature type="region of interest" description="Disordered" evidence="2">
    <location>
        <begin position="275"/>
        <end position="305"/>
    </location>
</feature>
<dbReference type="InterPro" id="IPR011010">
    <property type="entry name" value="DNA_brk_join_enz"/>
</dbReference>
<evidence type="ECO:0000259" key="3">
    <source>
        <dbReference type="Pfam" id="PF00589"/>
    </source>
</evidence>
<dbReference type="Proteomes" id="UP000733379">
    <property type="component" value="Unassembled WGS sequence"/>
</dbReference>
<keyword evidence="1" id="KW-0233">DNA recombination</keyword>
<comment type="caution">
    <text evidence="4">The sequence shown here is derived from an EMBL/GenBank/DDBJ whole genome shotgun (WGS) entry which is preliminary data.</text>
</comment>
<feature type="compositionally biased region" description="Polar residues" evidence="2">
    <location>
        <begin position="21"/>
        <end position="32"/>
    </location>
</feature>
<gene>
    <name evidence="4" type="ORF">KO481_36525</name>
</gene>
<evidence type="ECO:0000313" key="5">
    <source>
        <dbReference type="Proteomes" id="UP000733379"/>
    </source>
</evidence>
<sequence length="305" mass="33376">MSNPVAQQIIERASDIDPSVGPSNPDQPSPTATRYRPCGCCARCWSGRRSIRPSLRGRTAIHSDEAAQMSLSSKNAADIERLLVINPELADVLSAIIAKIRQSDGMVPLVPFYDEGEKGWGAPSSLLFRWVYGGIEASAISAGAIRRAIREILADIDLLDTDGQPLYFVPHDLRRIFTTEAILNGMPPHIAQILLGRNDINTTMGYKTVYPEEAISGHRAFIARRRPLRQTEEYRTPTDAEWDEFLEHFERRKVALGECGRAANAAELGARAVRNGRIADLTQRPGGRLPGPASLPGPGDEDEGG</sequence>
<protein>
    <submittedName>
        <fullName evidence="4">Site-specific integrase</fullName>
    </submittedName>
</protein>
<dbReference type="InterPro" id="IPR013762">
    <property type="entry name" value="Integrase-like_cat_sf"/>
</dbReference>
<evidence type="ECO:0000256" key="1">
    <source>
        <dbReference type="ARBA" id="ARBA00023172"/>
    </source>
</evidence>
<keyword evidence="5" id="KW-1185">Reference proteome</keyword>
<accession>A0ABS6BA39</accession>
<dbReference type="SUPFAM" id="SSF56349">
    <property type="entry name" value="DNA breaking-rejoining enzymes"/>
    <property type="match status" value="1"/>
</dbReference>
<dbReference type="InterPro" id="IPR002104">
    <property type="entry name" value="Integrase_catalytic"/>
</dbReference>
<reference evidence="4 5" key="1">
    <citation type="submission" date="2021-06" db="EMBL/GenBank/DDBJ databases">
        <title>Actinomycetes sequencing.</title>
        <authorList>
            <person name="Shan Q."/>
        </authorList>
    </citation>
    <scope>NUCLEOTIDE SEQUENCE [LARGE SCALE GENOMIC DNA]</scope>
    <source>
        <strain evidence="4 5">NEAU-G5</strain>
    </source>
</reference>
<evidence type="ECO:0000313" key="4">
    <source>
        <dbReference type="EMBL" id="MBU3067013.1"/>
    </source>
</evidence>
<dbReference type="CDD" id="cd00397">
    <property type="entry name" value="DNA_BRE_C"/>
    <property type="match status" value="1"/>
</dbReference>
<evidence type="ECO:0000256" key="2">
    <source>
        <dbReference type="SAM" id="MobiDB-lite"/>
    </source>
</evidence>
<dbReference type="Gene3D" id="1.10.443.10">
    <property type="entry name" value="Intergrase catalytic core"/>
    <property type="match status" value="1"/>
</dbReference>